<gene>
    <name evidence="2" type="ORF">A3F19_01180</name>
</gene>
<reference evidence="2 3" key="1">
    <citation type="journal article" date="2016" name="Nat. Commun.">
        <title>Thousands of microbial genomes shed light on interconnected biogeochemical processes in an aquifer system.</title>
        <authorList>
            <person name="Anantharaman K."/>
            <person name="Brown C.T."/>
            <person name="Hug L.A."/>
            <person name="Sharon I."/>
            <person name="Castelle C.J."/>
            <person name="Probst A.J."/>
            <person name="Thomas B.C."/>
            <person name="Singh A."/>
            <person name="Wilkins M.J."/>
            <person name="Karaoz U."/>
            <person name="Brodie E.L."/>
            <person name="Williams K.H."/>
            <person name="Hubbard S.S."/>
            <person name="Banfield J.F."/>
        </authorList>
    </citation>
    <scope>NUCLEOTIDE SEQUENCE [LARGE SCALE GENOMIC DNA]</scope>
</reference>
<protein>
    <submittedName>
        <fullName evidence="2">Uncharacterized protein</fullName>
    </submittedName>
</protein>
<accession>A0A1F6WBH9</accession>
<evidence type="ECO:0000256" key="1">
    <source>
        <dbReference type="SAM" id="Phobius"/>
    </source>
</evidence>
<proteinExistence type="predicted"/>
<feature type="transmembrane region" description="Helical" evidence="1">
    <location>
        <begin position="40"/>
        <end position="58"/>
    </location>
</feature>
<dbReference type="EMBL" id="MFUJ01000020">
    <property type="protein sequence ID" value="OGI79241.1"/>
    <property type="molecule type" value="Genomic_DNA"/>
</dbReference>
<evidence type="ECO:0000313" key="2">
    <source>
        <dbReference type="EMBL" id="OGI79241.1"/>
    </source>
</evidence>
<organism evidence="2 3">
    <name type="scientific">Candidatus Nomurabacteria bacterium RIFCSPHIGHO2_12_FULL_37_29</name>
    <dbReference type="NCBI Taxonomy" id="1801759"/>
    <lineage>
        <taxon>Bacteria</taxon>
        <taxon>Candidatus Nomuraibacteriota</taxon>
    </lineage>
</organism>
<name>A0A1F6WBH9_9BACT</name>
<sequence length="134" mass="15603">MQDKLKEVFSKGRYLPEKELTENIWRVIVLHDKRNLHLKFWTFSFIGLISLVGLVPAFKILSNNLVQSGFYEYLSLAFTSDGSILNYWRDFLLLLGESLPVMSITLLLSLIFIFFLSLKYAMKQTIKSQLVLSF</sequence>
<keyword evidence="1" id="KW-0812">Transmembrane</keyword>
<evidence type="ECO:0000313" key="3">
    <source>
        <dbReference type="Proteomes" id="UP000177052"/>
    </source>
</evidence>
<keyword evidence="1" id="KW-0472">Membrane</keyword>
<comment type="caution">
    <text evidence="2">The sequence shown here is derived from an EMBL/GenBank/DDBJ whole genome shotgun (WGS) entry which is preliminary data.</text>
</comment>
<dbReference type="Proteomes" id="UP000177052">
    <property type="component" value="Unassembled WGS sequence"/>
</dbReference>
<keyword evidence="1" id="KW-1133">Transmembrane helix</keyword>
<dbReference type="AlphaFoldDB" id="A0A1F6WBH9"/>
<feature type="transmembrane region" description="Helical" evidence="1">
    <location>
        <begin position="100"/>
        <end position="118"/>
    </location>
</feature>